<evidence type="ECO:0000256" key="7">
    <source>
        <dbReference type="SAM" id="MobiDB-lite"/>
    </source>
</evidence>
<protein>
    <submittedName>
        <fullName evidence="9">Retrovirus-related Pol polyprotein from transposon 17.6</fullName>
    </submittedName>
</protein>
<organism evidence="9 10">
    <name type="scientific">Mucuna pruriens</name>
    <name type="common">Velvet bean</name>
    <name type="synonym">Dolichos pruriens</name>
    <dbReference type="NCBI Taxonomy" id="157652"/>
    <lineage>
        <taxon>Eukaryota</taxon>
        <taxon>Viridiplantae</taxon>
        <taxon>Streptophyta</taxon>
        <taxon>Embryophyta</taxon>
        <taxon>Tracheophyta</taxon>
        <taxon>Spermatophyta</taxon>
        <taxon>Magnoliopsida</taxon>
        <taxon>eudicotyledons</taxon>
        <taxon>Gunneridae</taxon>
        <taxon>Pentapetalae</taxon>
        <taxon>rosids</taxon>
        <taxon>fabids</taxon>
        <taxon>Fabales</taxon>
        <taxon>Fabaceae</taxon>
        <taxon>Papilionoideae</taxon>
        <taxon>50 kb inversion clade</taxon>
        <taxon>NPAAA clade</taxon>
        <taxon>indigoferoid/millettioid clade</taxon>
        <taxon>Phaseoleae</taxon>
        <taxon>Mucuna</taxon>
    </lineage>
</organism>
<dbReference type="InterPro" id="IPR043128">
    <property type="entry name" value="Rev_trsase/Diguanyl_cyclase"/>
</dbReference>
<evidence type="ECO:0000256" key="2">
    <source>
        <dbReference type="ARBA" id="ARBA00022695"/>
    </source>
</evidence>
<name>A0A371ENM3_MUCPR</name>
<evidence type="ECO:0000313" key="9">
    <source>
        <dbReference type="EMBL" id="RDX67519.1"/>
    </source>
</evidence>
<dbReference type="Gene3D" id="3.30.420.10">
    <property type="entry name" value="Ribonuclease H-like superfamily/Ribonuclease H"/>
    <property type="match status" value="1"/>
</dbReference>
<evidence type="ECO:0000256" key="5">
    <source>
        <dbReference type="ARBA" id="ARBA00022801"/>
    </source>
</evidence>
<feature type="region of interest" description="Disordered" evidence="7">
    <location>
        <begin position="605"/>
        <end position="624"/>
    </location>
</feature>
<dbReference type="OrthoDB" id="10055717at2759"/>
<dbReference type="Gene3D" id="3.10.20.370">
    <property type="match status" value="1"/>
</dbReference>
<keyword evidence="5" id="KW-0378">Hydrolase</keyword>
<feature type="non-terminal residue" evidence="9">
    <location>
        <position position="1"/>
    </location>
</feature>
<keyword evidence="3" id="KW-0540">Nuclease</keyword>
<dbReference type="InterPro" id="IPR041577">
    <property type="entry name" value="RT_RNaseH_2"/>
</dbReference>
<dbReference type="GO" id="GO:0016787">
    <property type="term" value="F:hydrolase activity"/>
    <property type="evidence" value="ECO:0007669"/>
    <property type="project" value="UniProtKB-KW"/>
</dbReference>
<feature type="non-terminal residue" evidence="9">
    <location>
        <position position="624"/>
    </location>
</feature>
<keyword evidence="1" id="KW-0808">Transferase</keyword>
<dbReference type="PROSITE" id="PS50994">
    <property type="entry name" value="INTEGRASE"/>
    <property type="match status" value="1"/>
</dbReference>
<dbReference type="SUPFAM" id="SSF56672">
    <property type="entry name" value="DNA/RNA polymerases"/>
    <property type="match status" value="2"/>
</dbReference>
<evidence type="ECO:0000256" key="4">
    <source>
        <dbReference type="ARBA" id="ARBA00022759"/>
    </source>
</evidence>
<dbReference type="EMBL" id="QJKJ01012952">
    <property type="protein sequence ID" value="RDX67519.1"/>
    <property type="molecule type" value="Genomic_DNA"/>
</dbReference>
<keyword evidence="6" id="KW-0695">RNA-directed DNA polymerase</keyword>
<dbReference type="Gene3D" id="3.30.70.270">
    <property type="match status" value="1"/>
</dbReference>
<dbReference type="InterPro" id="IPR012337">
    <property type="entry name" value="RNaseH-like_sf"/>
</dbReference>
<dbReference type="GO" id="GO:0004519">
    <property type="term" value="F:endonuclease activity"/>
    <property type="evidence" value="ECO:0007669"/>
    <property type="project" value="UniProtKB-KW"/>
</dbReference>
<comment type="caution">
    <text evidence="9">The sequence shown here is derived from an EMBL/GenBank/DDBJ whole genome shotgun (WGS) entry which is preliminary data.</text>
</comment>
<keyword evidence="4" id="KW-0255">Endonuclease</keyword>
<dbReference type="InterPro" id="IPR043502">
    <property type="entry name" value="DNA/RNA_pol_sf"/>
</dbReference>
<dbReference type="GO" id="GO:0015074">
    <property type="term" value="P:DNA integration"/>
    <property type="evidence" value="ECO:0007669"/>
    <property type="project" value="InterPro"/>
</dbReference>
<dbReference type="PANTHER" id="PTHR34072:SF57">
    <property type="entry name" value="RNA-DIRECTED DNA POLYMERASE"/>
    <property type="match status" value="1"/>
</dbReference>
<reference evidence="9" key="1">
    <citation type="submission" date="2018-05" db="EMBL/GenBank/DDBJ databases">
        <title>Draft genome of Mucuna pruriens seed.</title>
        <authorList>
            <person name="Nnadi N.E."/>
            <person name="Vos R."/>
            <person name="Hasami M.H."/>
            <person name="Devisetty U.K."/>
            <person name="Aguiy J.C."/>
        </authorList>
    </citation>
    <scope>NUCLEOTIDE SEQUENCE [LARGE SCALE GENOMIC DNA]</scope>
    <source>
        <strain evidence="9">JCA_2017</strain>
    </source>
</reference>
<dbReference type="SUPFAM" id="SSF53098">
    <property type="entry name" value="Ribonuclease H-like"/>
    <property type="match status" value="1"/>
</dbReference>
<dbReference type="Pfam" id="PF17919">
    <property type="entry name" value="RT_RNaseH_2"/>
    <property type="match status" value="1"/>
</dbReference>
<gene>
    <name evidence="9" type="primary">pol</name>
    <name evidence="9" type="ORF">CR513_53593</name>
</gene>
<dbReference type="Pfam" id="PF17917">
    <property type="entry name" value="RT_RNaseH"/>
    <property type="match status" value="1"/>
</dbReference>
<evidence type="ECO:0000256" key="1">
    <source>
        <dbReference type="ARBA" id="ARBA00022679"/>
    </source>
</evidence>
<dbReference type="InterPro" id="IPR041373">
    <property type="entry name" value="RT_RNaseH"/>
</dbReference>
<dbReference type="InterPro" id="IPR001584">
    <property type="entry name" value="Integrase_cat-core"/>
</dbReference>
<dbReference type="AlphaFoldDB" id="A0A371ENM3"/>
<accession>A0A371ENM3</accession>
<feature type="compositionally biased region" description="Polar residues" evidence="7">
    <location>
        <begin position="613"/>
        <end position="624"/>
    </location>
</feature>
<evidence type="ECO:0000313" key="10">
    <source>
        <dbReference type="Proteomes" id="UP000257109"/>
    </source>
</evidence>
<evidence type="ECO:0000256" key="6">
    <source>
        <dbReference type="ARBA" id="ARBA00022918"/>
    </source>
</evidence>
<dbReference type="GO" id="GO:0003964">
    <property type="term" value="F:RNA-directed DNA polymerase activity"/>
    <property type="evidence" value="ECO:0007669"/>
    <property type="project" value="UniProtKB-KW"/>
</dbReference>
<keyword evidence="2" id="KW-0548">Nucleotidyltransferase</keyword>
<feature type="domain" description="Integrase catalytic" evidence="8">
    <location>
        <begin position="293"/>
        <end position="476"/>
    </location>
</feature>
<dbReference type="CDD" id="cd09274">
    <property type="entry name" value="RNase_HI_RT_Ty3"/>
    <property type="match status" value="1"/>
</dbReference>
<sequence length="624" mass="72143">MDNCGSCKSGDCFIVHKKILKDSCTIDRLTHKDQPFAWTKDCEQSFQELKQRLNTSLVLVLPNPSTSFEVHYNASHQGLGCMLMQHQKVVTYASKQLKTHERNYPTHDLKLAAMVFAFKIWAHYLYGTKFYRDVAQYVAACLTCQKANGVKKLKWTINGLVPKSWSQPTCVCNCQPAYVIAYASHTMDPAQQNYTTIEKELLAIGFSLDKFRSYLLGSRIVVFFDHAALRYLLKKPNTKPRLIQWILLLQEFNIEIRDKKDAENSIADHLSRIERKSEPMPIRDQFPDEQLLHINTPTPWFVDIYNFVAASQFPPEASRLYKEKLQSDAKYYIWDDPYLLETLQWVKAIATKTNDAKVVVDFLKSNIFYRFGVPKAVISDQGSHFCNKVMDSLLHKYGVCIELPQHITPRKTAKQREIKKMLQKMTNPSRKDWSRLLEDALWLQELDELRLEAYENSRIYKQKVKKFHDQKILRKDFRVDQKVLLFNSRLKLIAGKLRSRWDGPFVITNIFPYGAVQLKDEQSNNTFQLSKPSPSQFCAISAESGVTSARQEFSIAISFFFEFGSGLLKKKCFEKNFELTFGSLKGSSRKRCKFETGKPKSVKGDRLELLTHSGGSDPQRSGYR</sequence>
<evidence type="ECO:0000259" key="8">
    <source>
        <dbReference type="PROSITE" id="PS50994"/>
    </source>
</evidence>
<evidence type="ECO:0000256" key="3">
    <source>
        <dbReference type="ARBA" id="ARBA00022722"/>
    </source>
</evidence>
<dbReference type="PANTHER" id="PTHR34072">
    <property type="entry name" value="ENZYMATIC POLYPROTEIN-RELATED"/>
    <property type="match status" value="1"/>
</dbReference>
<dbReference type="GO" id="GO:0003676">
    <property type="term" value="F:nucleic acid binding"/>
    <property type="evidence" value="ECO:0007669"/>
    <property type="project" value="InterPro"/>
</dbReference>
<keyword evidence="10" id="KW-1185">Reference proteome</keyword>
<dbReference type="Pfam" id="PF00665">
    <property type="entry name" value="rve"/>
    <property type="match status" value="1"/>
</dbReference>
<proteinExistence type="predicted"/>
<dbReference type="Proteomes" id="UP000257109">
    <property type="component" value="Unassembled WGS sequence"/>
</dbReference>
<dbReference type="InterPro" id="IPR036397">
    <property type="entry name" value="RNaseH_sf"/>
</dbReference>